<comment type="caution">
    <text evidence="15">The sequence shown here is derived from an EMBL/GenBank/DDBJ whole genome shotgun (WGS) entry which is preliminary data.</text>
</comment>
<dbReference type="RefSeq" id="WP_175348316.1">
    <property type="nucleotide sequence ID" value="NZ_JABMCI010000067.1"/>
</dbReference>
<evidence type="ECO:0000256" key="10">
    <source>
        <dbReference type="ARBA" id="ARBA00023004"/>
    </source>
</evidence>
<evidence type="ECO:0000256" key="9">
    <source>
        <dbReference type="ARBA" id="ARBA00023002"/>
    </source>
</evidence>
<dbReference type="GO" id="GO:0016020">
    <property type="term" value="C:membrane"/>
    <property type="evidence" value="ECO:0007669"/>
    <property type="project" value="UniProtKB-SubCell"/>
</dbReference>
<dbReference type="PRINTS" id="PR00410">
    <property type="entry name" value="PHEHYDRXLASE"/>
</dbReference>
<evidence type="ECO:0000256" key="11">
    <source>
        <dbReference type="ARBA" id="ARBA00023014"/>
    </source>
</evidence>
<dbReference type="Pfam" id="PF01794">
    <property type="entry name" value="Ferric_reduct"/>
    <property type="match status" value="1"/>
</dbReference>
<feature type="transmembrane region" description="Helical" evidence="13">
    <location>
        <begin position="63"/>
        <end position="84"/>
    </location>
</feature>
<dbReference type="Proteomes" id="UP000565724">
    <property type="component" value="Unassembled WGS sequence"/>
</dbReference>
<keyword evidence="8 13" id="KW-1133">Transmembrane helix</keyword>
<keyword evidence="16" id="KW-1185">Reference proteome</keyword>
<keyword evidence="10" id="KW-0408">Iron</keyword>
<dbReference type="InterPro" id="IPR001433">
    <property type="entry name" value="OxRdtase_FAD/NAD-bd"/>
</dbReference>
<keyword evidence="7" id="KW-0274">FAD</keyword>
<evidence type="ECO:0000256" key="5">
    <source>
        <dbReference type="ARBA" id="ARBA00022714"/>
    </source>
</evidence>
<feature type="transmembrane region" description="Helical" evidence="13">
    <location>
        <begin position="105"/>
        <end position="129"/>
    </location>
</feature>
<dbReference type="PROSITE" id="PS51384">
    <property type="entry name" value="FAD_FR"/>
    <property type="match status" value="1"/>
</dbReference>
<evidence type="ECO:0000256" key="12">
    <source>
        <dbReference type="ARBA" id="ARBA00023136"/>
    </source>
</evidence>
<dbReference type="GO" id="GO:0051537">
    <property type="term" value="F:2 iron, 2 sulfur cluster binding"/>
    <property type="evidence" value="ECO:0007669"/>
    <property type="project" value="UniProtKB-KW"/>
</dbReference>
<proteinExistence type="predicted"/>
<dbReference type="SUPFAM" id="SSF63380">
    <property type="entry name" value="Riboflavin synthase domain-like"/>
    <property type="match status" value="1"/>
</dbReference>
<evidence type="ECO:0000313" key="16">
    <source>
        <dbReference type="Proteomes" id="UP000565724"/>
    </source>
</evidence>
<feature type="transmembrane region" description="Helical" evidence="13">
    <location>
        <begin position="171"/>
        <end position="192"/>
    </location>
</feature>
<dbReference type="AlphaFoldDB" id="A0A7Y6A263"/>
<protein>
    <submittedName>
        <fullName evidence="15">Oxidoreductase</fullName>
    </submittedName>
</protein>
<dbReference type="CDD" id="cd06198">
    <property type="entry name" value="FNR_like_3"/>
    <property type="match status" value="1"/>
</dbReference>
<dbReference type="PANTHER" id="PTHR47354">
    <property type="entry name" value="NADH OXIDOREDUCTASE HCR"/>
    <property type="match status" value="1"/>
</dbReference>
<name>A0A7Y6A263_9CELL</name>
<evidence type="ECO:0000256" key="2">
    <source>
        <dbReference type="ARBA" id="ARBA00004141"/>
    </source>
</evidence>
<feature type="transmembrane region" description="Helical" evidence="13">
    <location>
        <begin position="204"/>
        <end position="225"/>
    </location>
</feature>
<evidence type="ECO:0000256" key="13">
    <source>
        <dbReference type="SAM" id="Phobius"/>
    </source>
</evidence>
<dbReference type="Gene3D" id="3.40.50.80">
    <property type="entry name" value="Nucleotide-binding domain of ferredoxin-NADP reductase (FNR) module"/>
    <property type="match status" value="1"/>
</dbReference>
<dbReference type="InterPro" id="IPR039261">
    <property type="entry name" value="FNR_nucleotide-bd"/>
</dbReference>
<feature type="domain" description="FAD-binding FR-type" evidence="14">
    <location>
        <begin position="230"/>
        <end position="330"/>
    </location>
</feature>
<dbReference type="GO" id="GO:0016491">
    <property type="term" value="F:oxidoreductase activity"/>
    <property type="evidence" value="ECO:0007669"/>
    <property type="project" value="UniProtKB-KW"/>
</dbReference>
<comment type="cofactor">
    <cofactor evidence="1">
        <name>FAD</name>
        <dbReference type="ChEBI" id="CHEBI:57692"/>
    </cofactor>
</comment>
<evidence type="ECO:0000256" key="4">
    <source>
        <dbReference type="ARBA" id="ARBA00022692"/>
    </source>
</evidence>
<evidence type="ECO:0000256" key="1">
    <source>
        <dbReference type="ARBA" id="ARBA00001974"/>
    </source>
</evidence>
<keyword evidence="3" id="KW-0285">Flavoprotein</keyword>
<keyword evidence="12 13" id="KW-0472">Membrane</keyword>
<dbReference type="EMBL" id="JABMCI010000067">
    <property type="protein sequence ID" value="NUU18386.1"/>
    <property type="molecule type" value="Genomic_DNA"/>
</dbReference>
<dbReference type="PANTHER" id="PTHR47354:SF8">
    <property type="entry name" value="1,2-PHENYLACETYL-COA EPOXIDASE, SUBUNIT E"/>
    <property type="match status" value="1"/>
</dbReference>
<evidence type="ECO:0000259" key="14">
    <source>
        <dbReference type="PROSITE" id="PS51384"/>
    </source>
</evidence>
<keyword evidence="9" id="KW-0560">Oxidoreductase</keyword>
<dbReference type="InterPro" id="IPR017938">
    <property type="entry name" value="Riboflavin_synthase-like_b-brl"/>
</dbReference>
<evidence type="ECO:0000256" key="7">
    <source>
        <dbReference type="ARBA" id="ARBA00022827"/>
    </source>
</evidence>
<reference evidence="15 16" key="1">
    <citation type="submission" date="2020-05" db="EMBL/GenBank/DDBJ databases">
        <title>Genome Sequencing of Type Strains.</title>
        <authorList>
            <person name="Lemaire J.F."/>
            <person name="Inderbitzin P."/>
            <person name="Gregorio O.A."/>
            <person name="Collins S.B."/>
            <person name="Wespe N."/>
            <person name="Knight-Connoni V."/>
        </authorList>
    </citation>
    <scope>NUCLEOTIDE SEQUENCE [LARGE SCALE GENOMIC DNA]</scope>
    <source>
        <strain evidence="15 16">ATCC 25174</strain>
    </source>
</reference>
<feature type="transmembrane region" description="Helical" evidence="13">
    <location>
        <begin position="141"/>
        <end position="159"/>
    </location>
</feature>
<dbReference type="Gene3D" id="2.40.30.10">
    <property type="entry name" value="Translation factors"/>
    <property type="match status" value="1"/>
</dbReference>
<dbReference type="GO" id="GO:0050660">
    <property type="term" value="F:flavin adenine dinucleotide binding"/>
    <property type="evidence" value="ECO:0007669"/>
    <property type="project" value="TreeGrafter"/>
</dbReference>
<keyword evidence="4 13" id="KW-0812">Transmembrane</keyword>
<organism evidence="15 16">
    <name type="scientific">Cellulomonas humilata</name>
    <dbReference type="NCBI Taxonomy" id="144055"/>
    <lineage>
        <taxon>Bacteria</taxon>
        <taxon>Bacillati</taxon>
        <taxon>Actinomycetota</taxon>
        <taxon>Actinomycetes</taxon>
        <taxon>Micrococcales</taxon>
        <taxon>Cellulomonadaceae</taxon>
        <taxon>Cellulomonas</taxon>
    </lineage>
</organism>
<comment type="subcellular location">
    <subcellularLocation>
        <location evidence="2">Membrane</location>
        <topology evidence="2">Multi-pass membrane protein</topology>
    </subcellularLocation>
</comment>
<dbReference type="GO" id="GO:0046872">
    <property type="term" value="F:metal ion binding"/>
    <property type="evidence" value="ECO:0007669"/>
    <property type="project" value="UniProtKB-KW"/>
</dbReference>
<evidence type="ECO:0000313" key="15">
    <source>
        <dbReference type="EMBL" id="NUU18386.1"/>
    </source>
</evidence>
<gene>
    <name evidence="15" type="ORF">HP550_14105</name>
</gene>
<keyword evidence="5" id="KW-0001">2Fe-2S</keyword>
<dbReference type="InterPro" id="IPR013130">
    <property type="entry name" value="Fe3_Rdtase_TM_dom"/>
</dbReference>
<dbReference type="InterPro" id="IPR050415">
    <property type="entry name" value="MRET"/>
</dbReference>
<sequence length="454" mass="48476">MTTSTWEAPPVAPTAQPRPTRTVSGVLPTLWLGVVAVLAFWWAGTTAATGTTPGGALMSLGELSGLLASYLVCAQLLLIGRVPWFERGIGFDRLVAWHRSLGTSVVLLVLTHVVLMIVGGSLLDGLSVWSEVPSVLATQPYLWPALIGTVLFLAVGVSSARLARQHLSYEVWFAVHLSIYVGIFLAFAHQVAGGTHFVGSPVARGLWILLYAGTAAALLTWRVVLPLMSHRRYAMRVSAVVPEADGLASVWVHGRGLTRLEARGGQFFLVRFLTPGHRATAHPYSLSMAPTDDHLRFTVGALGDHSSAVTDLRPGTRVQVEGPFGHFTADQARSDRVLLVAGGAGIGPVRALAEELLDQGRQVVVLHRAHDAAGLALAAEFTPSPSLTYLPVPGRRAHLGHDPLAPQHLRWLVPDIASRDVFVCGPPAMADAVARSARALGVPRSAIHREEIDS</sequence>
<evidence type="ECO:0000256" key="3">
    <source>
        <dbReference type="ARBA" id="ARBA00022630"/>
    </source>
</evidence>
<evidence type="ECO:0000256" key="8">
    <source>
        <dbReference type="ARBA" id="ARBA00022989"/>
    </source>
</evidence>
<dbReference type="SUPFAM" id="SSF52343">
    <property type="entry name" value="Ferredoxin reductase-like, C-terminal NADP-linked domain"/>
    <property type="match status" value="1"/>
</dbReference>
<keyword evidence="6" id="KW-0479">Metal-binding</keyword>
<accession>A0A7Y6A263</accession>
<keyword evidence="11" id="KW-0411">Iron-sulfur</keyword>
<dbReference type="Pfam" id="PF00175">
    <property type="entry name" value="NAD_binding_1"/>
    <property type="match status" value="1"/>
</dbReference>
<evidence type="ECO:0000256" key="6">
    <source>
        <dbReference type="ARBA" id="ARBA00022723"/>
    </source>
</evidence>
<dbReference type="InterPro" id="IPR017927">
    <property type="entry name" value="FAD-bd_FR_type"/>
</dbReference>
<feature type="transmembrane region" description="Helical" evidence="13">
    <location>
        <begin position="25"/>
        <end position="43"/>
    </location>
</feature>